<dbReference type="Gene3D" id="3.40.630.30">
    <property type="match status" value="1"/>
</dbReference>
<evidence type="ECO:0000313" key="2">
    <source>
        <dbReference type="EMBL" id="KNX42955.1"/>
    </source>
</evidence>
<dbReference type="GO" id="GO:0016747">
    <property type="term" value="F:acyltransferase activity, transferring groups other than amino-acyl groups"/>
    <property type="evidence" value="ECO:0007669"/>
    <property type="project" value="InterPro"/>
</dbReference>
<dbReference type="EMBL" id="LGVV01000003">
    <property type="protein sequence ID" value="KNX42955.1"/>
    <property type="molecule type" value="Genomic_DNA"/>
</dbReference>
<sequence length="179" mass="19275">MDYVEDFTPHTEAIAELFASTFTASEGAEEGELIRALTRRLIAETPAEDLRVFTAWEDGMLVGGIFFTRLTYEGDARTVFMMAPVAVATAHQGKGTGQRLIAQGLDALRQGGVDMAVTYGDPAFYGRAGFKPVLEADLPAPQPLQQPEGWIAQSLTAEPLTPVSGPVRCVAAFNDPALW</sequence>
<dbReference type="Proteomes" id="UP000037046">
    <property type="component" value="Unassembled WGS sequence"/>
</dbReference>
<comment type="caution">
    <text evidence="2">The sequence shown here is derived from an EMBL/GenBank/DDBJ whole genome shotgun (WGS) entry which is preliminary data.</text>
</comment>
<dbReference type="Pfam" id="PF13527">
    <property type="entry name" value="Acetyltransf_9"/>
    <property type="match status" value="1"/>
</dbReference>
<dbReference type="PATRIC" id="fig|74031.6.peg.369"/>
<feature type="domain" description="N-acetyltransferase" evidence="1">
    <location>
        <begin position="1"/>
        <end position="145"/>
    </location>
</feature>
<proteinExistence type="predicted"/>
<dbReference type="InterPro" id="IPR016181">
    <property type="entry name" value="Acyl_CoA_acyltransferase"/>
</dbReference>
<dbReference type="AlphaFoldDB" id="A0A0L6CZ38"/>
<name>A0A0L6CZ38_9RHOB</name>
<keyword evidence="2" id="KW-0808">Transferase</keyword>
<dbReference type="SUPFAM" id="SSF55729">
    <property type="entry name" value="Acyl-CoA N-acyltransferases (Nat)"/>
    <property type="match status" value="1"/>
</dbReference>
<protein>
    <submittedName>
        <fullName evidence="2">Acetyltransferase (GNAT) family protein</fullName>
    </submittedName>
</protein>
<evidence type="ECO:0000259" key="1">
    <source>
        <dbReference type="PROSITE" id="PS51186"/>
    </source>
</evidence>
<dbReference type="CDD" id="cd04301">
    <property type="entry name" value="NAT_SF"/>
    <property type="match status" value="1"/>
</dbReference>
<organism evidence="2 3">
    <name type="scientific">Roseovarius tolerans</name>
    <dbReference type="NCBI Taxonomy" id="74031"/>
    <lineage>
        <taxon>Bacteria</taxon>
        <taxon>Pseudomonadati</taxon>
        <taxon>Pseudomonadota</taxon>
        <taxon>Alphaproteobacteria</taxon>
        <taxon>Rhodobacterales</taxon>
        <taxon>Roseobacteraceae</taxon>
        <taxon>Roseovarius</taxon>
    </lineage>
</organism>
<gene>
    <name evidence="2" type="ORF">ROTO_03600</name>
</gene>
<dbReference type="OrthoDB" id="9797178at2"/>
<dbReference type="InterPro" id="IPR000182">
    <property type="entry name" value="GNAT_dom"/>
</dbReference>
<evidence type="ECO:0000313" key="3">
    <source>
        <dbReference type="Proteomes" id="UP000037046"/>
    </source>
</evidence>
<dbReference type="RefSeq" id="WP_050661314.1">
    <property type="nucleotide sequence ID" value="NZ_CP118494.1"/>
</dbReference>
<dbReference type="PROSITE" id="PS51186">
    <property type="entry name" value="GNAT"/>
    <property type="match status" value="1"/>
</dbReference>
<reference evidence="3" key="1">
    <citation type="submission" date="2015-07" db="EMBL/GenBank/DDBJ databases">
        <title>Draft Genome Sequence of Roseovarius tolerans EL-164, a producer of N-Acylated Alanine Methyl Esters (NAMEs).</title>
        <authorList>
            <person name="Voget S."/>
            <person name="Bruns H."/>
            <person name="Wagner-Doebler I."/>
            <person name="Schulz S."/>
            <person name="Daniel R."/>
        </authorList>
    </citation>
    <scope>NUCLEOTIDE SEQUENCE [LARGE SCALE GENOMIC DNA]</scope>
    <source>
        <strain evidence="3">EL-164</strain>
    </source>
</reference>
<keyword evidence="3" id="KW-1185">Reference proteome</keyword>
<accession>A0A0L6CZ38</accession>